<name>A0A0E0A7S8_9ORYZ</name>
<proteinExistence type="predicted"/>
<dbReference type="Proteomes" id="UP000026961">
    <property type="component" value="Chromosome 6"/>
</dbReference>
<reference evidence="2" key="1">
    <citation type="submission" date="2015-04" db="UniProtKB">
        <authorList>
            <consortium name="EnsemblPlants"/>
        </authorList>
    </citation>
    <scope>IDENTIFICATION</scope>
</reference>
<dbReference type="AlphaFoldDB" id="A0A0E0A7S8"/>
<reference evidence="2" key="2">
    <citation type="submission" date="2018-05" db="EMBL/GenBank/DDBJ databases">
        <title>OgluRS3 (Oryza glumaepatula Reference Sequence Version 3).</title>
        <authorList>
            <person name="Zhang J."/>
            <person name="Kudrna D."/>
            <person name="Lee S."/>
            <person name="Talag J."/>
            <person name="Welchert J."/>
            <person name="Wing R.A."/>
        </authorList>
    </citation>
    <scope>NUCLEOTIDE SEQUENCE [LARGE SCALE GENOMIC DNA]</scope>
</reference>
<evidence type="ECO:0000313" key="2">
    <source>
        <dbReference type="EnsemblPlants" id="OGLUM06G10590.1"/>
    </source>
</evidence>
<evidence type="ECO:0000256" key="1">
    <source>
        <dbReference type="SAM" id="MobiDB-lite"/>
    </source>
</evidence>
<dbReference type="EnsemblPlants" id="OGLUM06G10590.1">
    <property type="protein sequence ID" value="OGLUM06G10590.1"/>
    <property type="gene ID" value="OGLUM06G10590"/>
</dbReference>
<dbReference type="HOGENOM" id="CLU_2444451_0_0_1"/>
<feature type="region of interest" description="Disordered" evidence="1">
    <location>
        <begin position="22"/>
        <end position="90"/>
    </location>
</feature>
<accession>A0A0E0A7S8</accession>
<dbReference type="Gramene" id="OGLUM06G10590.1">
    <property type="protein sequence ID" value="OGLUM06G10590.1"/>
    <property type="gene ID" value="OGLUM06G10590"/>
</dbReference>
<protein>
    <submittedName>
        <fullName evidence="2">Uncharacterized protein</fullName>
    </submittedName>
</protein>
<sequence length="90" mass="9750">MLLVALSPPSTSYLFLHSDIPHREDGNGGDAAAAPRRLPTVPAHLAPLRRSLPDPLREMGSQHPPPNTAYGDNGPSCRRRRHDANPTLTV</sequence>
<keyword evidence="3" id="KW-1185">Reference proteome</keyword>
<evidence type="ECO:0000313" key="3">
    <source>
        <dbReference type="Proteomes" id="UP000026961"/>
    </source>
</evidence>
<organism evidence="2">
    <name type="scientific">Oryza glumipatula</name>
    <dbReference type="NCBI Taxonomy" id="40148"/>
    <lineage>
        <taxon>Eukaryota</taxon>
        <taxon>Viridiplantae</taxon>
        <taxon>Streptophyta</taxon>
        <taxon>Embryophyta</taxon>
        <taxon>Tracheophyta</taxon>
        <taxon>Spermatophyta</taxon>
        <taxon>Magnoliopsida</taxon>
        <taxon>Liliopsida</taxon>
        <taxon>Poales</taxon>
        <taxon>Poaceae</taxon>
        <taxon>BOP clade</taxon>
        <taxon>Oryzoideae</taxon>
        <taxon>Oryzeae</taxon>
        <taxon>Oryzinae</taxon>
        <taxon>Oryza</taxon>
    </lineage>
</organism>